<dbReference type="OrthoDB" id="185373at2759"/>
<dbReference type="PANTHER" id="PTHR46128:SF73">
    <property type="entry name" value="CRIB DOMAIN-CONTAINING PROTEIN"/>
    <property type="match status" value="1"/>
</dbReference>
<dbReference type="PANTHER" id="PTHR46128">
    <property type="entry name" value="MITOCHONDRIAL GROUP I INTRON SPLICING FACTOR CCM1"/>
    <property type="match status" value="1"/>
</dbReference>
<reference evidence="4" key="1">
    <citation type="submission" date="2020-09" db="EMBL/GenBank/DDBJ databases">
        <title>Genome-Enabled Discovery of Anthraquinone Biosynthesis in Senna tora.</title>
        <authorList>
            <person name="Kang S.-H."/>
            <person name="Pandey R.P."/>
            <person name="Lee C.-M."/>
            <person name="Sim J.-S."/>
            <person name="Jeong J.-T."/>
            <person name="Choi B.-S."/>
            <person name="Jung M."/>
            <person name="Ginzburg D."/>
            <person name="Zhao K."/>
            <person name="Won S.Y."/>
            <person name="Oh T.-J."/>
            <person name="Yu Y."/>
            <person name="Kim N.-H."/>
            <person name="Lee O.R."/>
            <person name="Lee T.-H."/>
            <person name="Bashyal P."/>
            <person name="Kim T.-S."/>
            <person name="Lee W.-H."/>
            <person name="Kawkins C."/>
            <person name="Kim C.-K."/>
            <person name="Kim J.S."/>
            <person name="Ahn B.O."/>
            <person name="Rhee S.Y."/>
            <person name="Sohng J.K."/>
        </authorList>
    </citation>
    <scope>NUCLEOTIDE SEQUENCE</scope>
    <source>
        <tissue evidence="4">Leaf</tissue>
    </source>
</reference>
<feature type="repeat" description="PPR" evidence="3">
    <location>
        <begin position="105"/>
        <end position="139"/>
    </location>
</feature>
<evidence type="ECO:0000313" key="5">
    <source>
        <dbReference type="Proteomes" id="UP000634136"/>
    </source>
</evidence>
<protein>
    <submittedName>
        <fullName evidence="4">Pentatricopeptide repeat-containing protein</fullName>
    </submittedName>
</protein>
<evidence type="ECO:0000256" key="1">
    <source>
        <dbReference type="ARBA" id="ARBA00007626"/>
    </source>
</evidence>
<sequence length="198" mass="22802">MSFDGETLERHVIIRSKEAVVVIENLTEALFGRPEIAPDGRLGLYFYTVYLSSFELHIEMKPWMYDSRYCNLQLSYIDGLCKLGRISYVQDLIYEMHDDRGQLPDVITYSVLLDALRKRQHLDEASKLFKQIVDRGIQPNVHTHLDQILRLLLFSWSLQTDRDADKQKEEEPSAAGTDLVLYSHGGSDVVLLLELIAD</sequence>
<dbReference type="PROSITE" id="PS51375">
    <property type="entry name" value="PPR"/>
    <property type="match status" value="1"/>
</dbReference>
<keyword evidence="5" id="KW-1185">Reference proteome</keyword>
<dbReference type="AlphaFoldDB" id="A0A834W8X2"/>
<accession>A0A834W8X2</accession>
<dbReference type="Pfam" id="PF01535">
    <property type="entry name" value="PPR"/>
    <property type="match status" value="1"/>
</dbReference>
<keyword evidence="2" id="KW-0677">Repeat</keyword>
<dbReference type="InterPro" id="IPR050872">
    <property type="entry name" value="PPR_P_subfamily"/>
</dbReference>
<organism evidence="4 5">
    <name type="scientific">Senna tora</name>
    <dbReference type="NCBI Taxonomy" id="362788"/>
    <lineage>
        <taxon>Eukaryota</taxon>
        <taxon>Viridiplantae</taxon>
        <taxon>Streptophyta</taxon>
        <taxon>Embryophyta</taxon>
        <taxon>Tracheophyta</taxon>
        <taxon>Spermatophyta</taxon>
        <taxon>Magnoliopsida</taxon>
        <taxon>eudicotyledons</taxon>
        <taxon>Gunneridae</taxon>
        <taxon>Pentapetalae</taxon>
        <taxon>rosids</taxon>
        <taxon>fabids</taxon>
        <taxon>Fabales</taxon>
        <taxon>Fabaceae</taxon>
        <taxon>Caesalpinioideae</taxon>
        <taxon>Cassia clade</taxon>
        <taxon>Senna</taxon>
    </lineage>
</organism>
<gene>
    <name evidence="4" type="ORF">G2W53_034463</name>
</gene>
<dbReference type="InterPro" id="IPR002885">
    <property type="entry name" value="PPR_rpt"/>
</dbReference>
<evidence type="ECO:0000256" key="3">
    <source>
        <dbReference type="PROSITE-ProRule" id="PRU00708"/>
    </source>
</evidence>
<dbReference type="InterPro" id="IPR011990">
    <property type="entry name" value="TPR-like_helical_dom_sf"/>
</dbReference>
<evidence type="ECO:0000313" key="4">
    <source>
        <dbReference type="EMBL" id="KAF7813487.1"/>
    </source>
</evidence>
<dbReference type="Proteomes" id="UP000634136">
    <property type="component" value="Unassembled WGS sequence"/>
</dbReference>
<name>A0A834W8X2_9FABA</name>
<comment type="caution">
    <text evidence="4">The sequence shown here is derived from an EMBL/GenBank/DDBJ whole genome shotgun (WGS) entry which is preliminary data.</text>
</comment>
<dbReference type="NCBIfam" id="TIGR00756">
    <property type="entry name" value="PPR"/>
    <property type="match status" value="1"/>
</dbReference>
<comment type="similarity">
    <text evidence="1">Belongs to the PPR family. P subfamily.</text>
</comment>
<dbReference type="Gene3D" id="1.25.40.10">
    <property type="entry name" value="Tetratricopeptide repeat domain"/>
    <property type="match status" value="1"/>
</dbReference>
<dbReference type="EMBL" id="JAAIUW010000010">
    <property type="protein sequence ID" value="KAF7813487.1"/>
    <property type="molecule type" value="Genomic_DNA"/>
</dbReference>
<dbReference type="Pfam" id="PF13041">
    <property type="entry name" value="PPR_2"/>
    <property type="match status" value="1"/>
</dbReference>
<evidence type="ECO:0000256" key="2">
    <source>
        <dbReference type="ARBA" id="ARBA00022737"/>
    </source>
</evidence>
<proteinExistence type="inferred from homology"/>